<evidence type="ECO:0000256" key="2">
    <source>
        <dbReference type="ARBA" id="ARBA00022679"/>
    </source>
</evidence>
<proteinExistence type="inferred from homology"/>
<dbReference type="InterPro" id="IPR000863">
    <property type="entry name" value="Sulfotransferase_dom"/>
</dbReference>
<dbReference type="OrthoDB" id="205623at2759"/>
<organism evidence="4 5">
    <name type="scientific">Stegodyphus mimosarum</name>
    <name type="common">African social velvet spider</name>
    <dbReference type="NCBI Taxonomy" id="407821"/>
    <lineage>
        <taxon>Eukaryota</taxon>
        <taxon>Metazoa</taxon>
        <taxon>Ecdysozoa</taxon>
        <taxon>Arthropoda</taxon>
        <taxon>Chelicerata</taxon>
        <taxon>Arachnida</taxon>
        <taxon>Araneae</taxon>
        <taxon>Araneomorphae</taxon>
        <taxon>Entelegynae</taxon>
        <taxon>Eresoidea</taxon>
        <taxon>Eresidae</taxon>
        <taxon>Stegodyphus</taxon>
    </lineage>
</organism>
<feature type="non-terminal residue" evidence="4">
    <location>
        <position position="228"/>
    </location>
</feature>
<evidence type="ECO:0000256" key="1">
    <source>
        <dbReference type="ARBA" id="ARBA00005771"/>
    </source>
</evidence>
<keyword evidence="2 4" id="KW-0808">Transferase</keyword>
<name>A0A087UD54_STEMI</name>
<dbReference type="Gene3D" id="3.40.50.300">
    <property type="entry name" value="P-loop containing nucleotide triphosphate hydrolases"/>
    <property type="match status" value="1"/>
</dbReference>
<feature type="domain" description="Sulfotransferase" evidence="3">
    <location>
        <begin position="1"/>
        <end position="147"/>
    </location>
</feature>
<dbReference type="Pfam" id="PF00685">
    <property type="entry name" value="Sulfotransfer_1"/>
    <property type="match status" value="2"/>
</dbReference>
<dbReference type="AlphaFoldDB" id="A0A087UD54"/>
<protein>
    <submittedName>
        <fullName evidence="4">Sulfotransferase 1C2A</fullName>
    </submittedName>
</protein>
<evidence type="ECO:0000313" key="5">
    <source>
        <dbReference type="Proteomes" id="UP000054359"/>
    </source>
</evidence>
<dbReference type="STRING" id="407821.A0A087UD54"/>
<evidence type="ECO:0000313" key="4">
    <source>
        <dbReference type="EMBL" id="KFM75293.1"/>
    </source>
</evidence>
<dbReference type="GO" id="GO:0008146">
    <property type="term" value="F:sulfotransferase activity"/>
    <property type="evidence" value="ECO:0007669"/>
    <property type="project" value="InterPro"/>
</dbReference>
<keyword evidence="5" id="KW-1185">Reference proteome</keyword>
<dbReference type="SUPFAM" id="SSF52540">
    <property type="entry name" value="P-loop containing nucleoside triphosphate hydrolases"/>
    <property type="match status" value="1"/>
</dbReference>
<dbReference type="PANTHER" id="PTHR11783">
    <property type="entry name" value="SULFOTRANSFERASE SULT"/>
    <property type="match status" value="1"/>
</dbReference>
<dbReference type="Proteomes" id="UP000054359">
    <property type="component" value="Unassembled WGS sequence"/>
</dbReference>
<feature type="domain" description="Sulfotransferase" evidence="3">
    <location>
        <begin position="183"/>
        <end position="218"/>
    </location>
</feature>
<gene>
    <name evidence="4" type="ORF">X975_15696</name>
</gene>
<evidence type="ECO:0000259" key="3">
    <source>
        <dbReference type="Pfam" id="PF00685"/>
    </source>
</evidence>
<reference evidence="4 5" key="1">
    <citation type="submission" date="2013-11" db="EMBL/GenBank/DDBJ databases">
        <title>Genome sequencing of Stegodyphus mimosarum.</title>
        <authorList>
            <person name="Bechsgaard J."/>
        </authorList>
    </citation>
    <scope>NUCLEOTIDE SEQUENCE [LARGE SCALE GENOMIC DNA]</scope>
</reference>
<accession>A0A087UD54</accession>
<dbReference type="InterPro" id="IPR027417">
    <property type="entry name" value="P-loop_NTPase"/>
</dbReference>
<comment type="similarity">
    <text evidence="1">Belongs to the sulfotransferase 1 family.</text>
</comment>
<sequence>MPRPGALKVHIPFHLTPWSDEAKYIFVARNPKDCCVSLYHHTENIVGYRFEGSFDDFFEIFIEGKTDFGDYFDTLLSWYEHRNDPNVLFITYEELKKDTKKNILKIAEFMGPQYKETLENNEKVLQDVINYSSFNFMKENFNKSYAEFDSMPKGLIKNNPDIPPGVRHLFSAEGNIFKPHPEGVQVVRKGIVGDWRNYFSPEQNARLEEKFRERTAGTDIPDLWKDVM</sequence>
<dbReference type="OMA" id="YHHTENI"/>
<dbReference type="EMBL" id="KK119281">
    <property type="protein sequence ID" value="KFM75293.1"/>
    <property type="molecule type" value="Genomic_DNA"/>
</dbReference>